<accession>A0A915N401</accession>
<dbReference type="WBParaSite" id="scaffold6760_cov293.g11205">
    <property type="protein sequence ID" value="scaffold6760_cov293.g11205"/>
    <property type="gene ID" value="scaffold6760_cov293.g11205"/>
</dbReference>
<proteinExistence type="predicted"/>
<dbReference type="PANTHER" id="PTHR16263">
    <property type="entry name" value="TETRATRICOPEPTIDE REPEAT PROTEIN 38"/>
    <property type="match status" value="1"/>
</dbReference>
<name>A0A915N401_MELJA</name>
<dbReference type="AlphaFoldDB" id="A0A915N401"/>
<keyword evidence="2" id="KW-0802">TPR repeat</keyword>
<protein>
    <submittedName>
        <fullName evidence="4">Uncharacterized protein</fullName>
    </submittedName>
</protein>
<evidence type="ECO:0000313" key="4">
    <source>
        <dbReference type="WBParaSite" id="scaffold6760_cov293.g11205"/>
    </source>
</evidence>
<evidence type="ECO:0000313" key="3">
    <source>
        <dbReference type="Proteomes" id="UP000887561"/>
    </source>
</evidence>
<keyword evidence="3" id="KW-1185">Reference proteome</keyword>
<organism evidence="3 4">
    <name type="scientific">Meloidogyne javanica</name>
    <name type="common">Root-knot nematode worm</name>
    <dbReference type="NCBI Taxonomy" id="6303"/>
    <lineage>
        <taxon>Eukaryota</taxon>
        <taxon>Metazoa</taxon>
        <taxon>Ecdysozoa</taxon>
        <taxon>Nematoda</taxon>
        <taxon>Chromadorea</taxon>
        <taxon>Rhabditida</taxon>
        <taxon>Tylenchina</taxon>
        <taxon>Tylenchomorpha</taxon>
        <taxon>Tylenchoidea</taxon>
        <taxon>Meloidogynidae</taxon>
        <taxon>Meloidogyninae</taxon>
        <taxon>Meloidogyne</taxon>
        <taxon>Meloidogyne incognita group</taxon>
    </lineage>
</organism>
<sequence>MENFCLENLRGKEAWLNEKLPLNVYSDETSKLFDSALRQLISWFECDQIGVLGKTLKLGLDTLSSGRSKRSDPTFEQELADLVRDANLRGNERERKHAYAVQLFAESEMHRACNEWEDILAEYPNDLMALKFAHTGYFYIGEHLAMRDSIARVIDKWDEERYPGYRLGYFRIATL</sequence>
<dbReference type="Proteomes" id="UP000887561">
    <property type="component" value="Unplaced"/>
</dbReference>
<evidence type="ECO:0000256" key="1">
    <source>
        <dbReference type="ARBA" id="ARBA00022737"/>
    </source>
</evidence>
<reference evidence="4" key="1">
    <citation type="submission" date="2022-11" db="UniProtKB">
        <authorList>
            <consortium name="WormBaseParasite"/>
        </authorList>
    </citation>
    <scope>IDENTIFICATION</scope>
</reference>
<keyword evidence="1" id="KW-0677">Repeat</keyword>
<dbReference type="PANTHER" id="PTHR16263:SF4">
    <property type="entry name" value="TETRATRICOPEPTIDE REPEAT PROTEIN 38"/>
    <property type="match status" value="1"/>
</dbReference>
<dbReference type="InterPro" id="IPR033891">
    <property type="entry name" value="TTC38"/>
</dbReference>
<evidence type="ECO:0000256" key="2">
    <source>
        <dbReference type="ARBA" id="ARBA00022803"/>
    </source>
</evidence>